<feature type="compositionally biased region" description="Basic and acidic residues" evidence="2">
    <location>
        <begin position="8"/>
        <end position="23"/>
    </location>
</feature>
<dbReference type="Proteomes" id="UP000440578">
    <property type="component" value="Unassembled WGS sequence"/>
</dbReference>
<dbReference type="Gene3D" id="1.25.40.10">
    <property type="entry name" value="Tetratricopeptide repeat domain"/>
    <property type="match status" value="1"/>
</dbReference>
<dbReference type="AlphaFoldDB" id="A0A6A4WCH1"/>
<dbReference type="InterPro" id="IPR019734">
    <property type="entry name" value="TPR_rpt"/>
</dbReference>
<dbReference type="PANTHER" id="PTHR47059">
    <property type="entry name" value="TETRATRICOPEPTIDE REPEAT PROTEIN 32"/>
    <property type="match status" value="1"/>
</dbReference>
<accession>A0A6A4WCH1</accession>
<dbReference type="OrthoDB" id="2017782at2759"/>
<name>A0A6A4WCH1_AMPAM</name>
<feature type="repeat" description="TPR" evidence="1">
    <location>
        <begin position="75"/>
        <end position="108"/>
    </location>
</feature>
<keyword evidence="4" id="KW-1185">Reference proteome</keyword>
<dbReference type="PROSITE" id="PS50005">
    <property type="entry name" value="TPR"/>
    <property type="match status" value="1"/>
</dbReference>
<organism evidence="3 4">
    <name type="scientific">Amphibalanus amphitrite</name>
    <name type="common">Striped barnacle</name>
    <name type="synonym">Balanus amphitrite</name>
    <dbReference type="NCBI Taxonomy" id="1232801"/>
    <lineage>
        <taxon>Eukaryota</taxon>
        <taxon>Metazoa</taxon>
        <taxon>Ecdysozoa</taxon>
        <taxon>Arthropoda</taxon>
        <taxon>Crustacea</taxon>
        <taxon>Multicrustacea</taxon>
        <taxon>Cirripedia</taxon>
        <taxon>Thoracica</taxon>
        <taxon>Thoracicalcarea</taxon>
        <taxon>Balanomorpha</taxon>
        <taxon>Balanoidea</taxon>
        <taxon>Balanidae</taxon>
        <taxon>Amphibalaninae</taxon>
        <taxon>Amphibalanus</taxon>
    </lineage>
</organism>
<protein>
    <submittedName>
        <fullName evidence="3">Tetratricopeptide repeat protein 32</fullName>
    </submittedName>
</protein>
<reference evidence="3 4" key="1">
    <citation type="submission" date="2019-07" db="EMBL/GenBank/DDBJ databases">
        <title>Draft genome assembly of a fouling barnacle, Amphibalanus amphitrite (Darwin, 1854): The first reference genome for Thecostraca.</title>
        <authorList>
            <person name="Kim W."/>
        </authorList>
    </citation>
    <scope>NUCLEOTIDE SEQUENCE [LARGE SCALE GENOMIC DNA]</scope>
    <source>
        <strain evidence="3">SNU_AA5</strain>
        <tissue evidence="3">Soma without cirri and trophi</tissue>
    </source>
</reference>
<evidence type="ECO:0000256" key="2">
    <source>
        <dbReference type="SAM" id="MobiDB-lite"/>
    </source>
</evidence>
<comment type="caution">
    <text evidence="3">The sequence shown here is derived from an EMBL/GenBank/DDBJ whole genome shotgun (WGS) entry which is preliminary data.</text>
</comment>
<dbReference type="EMBL" id="VIIS01000921">
    <property type="protein sequence ID" value="KAF0303693.1"/>
    <property type="molecule type" value="Genomic_DNA"/>
</dbReference>
<feature type="region of interest" description="Disordered" evidence="2">
    <location>
        <begin position="1"/>
        <end position="44"/>
    </location>
</feature>
<dbReference type="SMART" id="SM00028">
    <property type="entry name" value="TPR"/>
    <property type="match status" value="2"/>
</dbReference>
<dbReference type="PANTHER" id="PTHR47059:SF1">
    <property type="entry name" value="TETRATRICOPEPTIDE REPEAT PROTEIN 32"/>
    <property type="match status" value="1"/>
</dbReference>
<evidence type="ECO:0000313" key="4">
    <source>
        <dbReference type="Proteomes" id="UP000440578"/>
    </source>
</evidence>
<keyword evidence="1" id="KW-0802">TPR repeat</keyword>
<evidence type="ECO:0000313" key="3">
    <source>
        <dbReference type="EMBL" id="KAF0303693.1"/>
    </source>
</evidence>
<proteinExistence type="predicted"/>
<sequence>MASNTNIESKEDATPKVTADPDPKQSLAPAADPVPGMDLDTDPDLSVGAAELRELERSCRRQLSSAGRWPAEWRARLHNRLGLLLYGQVRFDEAAEEYSAALEAWPRLAAAAHNRAIVRYRMGYFQEAERDLMLAQSLEPENTEIATGLQETRRLLRGIPAEGAS</sequence>
<evidence type="ECO:0000256" key="1">
    <source>
        <dbReference type="PROSITE-ProRule" id="PRU00339"/>
    </source>
</evidence>
<dbReference type="SUPFAM" id="SSF48452">
    <property type="entry name" value="TPR-like"/>
    <property type="match status" value="1"/>
</dbReference>
<dbReference type="InterPro" id="IPR011990">
    <property type="entry name" value="TPR-like_helical_dom_sf"/>
</dbReference>
<gene>
    <name evidence="3" type="primary">Ttc32_1</name>
    <name evidence="3" type="ORF">FJT64_024346</name>
</gene>